<dbReference type="EMBL" id="JACHWB010000001">
    <property type="protein sequence ID" value="MBB3017727.1"/>
    <property type="molecule type" value="Genomic_DNA"/>
</dbReference>
<evidence type="ECO:0000313" key="1">
    <source>
        <dbReference type="EMBL" id="MBB3017727.1"/>
    </source>
</evidence>
<evidence type="ECO:0000313" key="2">
    <source>
        <dbReference type="Proteomes" id="UP000532010"/>
    </source>
</evidence>
<dbReference type="RefSeq" id="WP_183447256.1">
    <property type="nucleotide sequence ID" value="NZ_JACHWB010000001.1"/>
</dbReference>
<keyword evidence="2" id="KW-1185">Reference proteome</keyword>
<sequence>MIDDRTPALQLPLPHADNYLDDDVARLREAFTSLDELLASDDPALSSIQELVDAIKENASNIMTLREDAEEVQTLAADQTVVNLNSLTDTTGCTVFIEGVRLNKNQWTRDPAVMTRFTLTQSYSAPMVITIVRRQGGV</sequence>
<dbReference type="AlphaFoldDB" id="A0A7W4VIH2"/>
<gene>
    <name evidence="1" type="ORF">FHR70_000767</name>
</gene>
<organism evidence="1 2">
    <name type="scientific">Microvirga lupini</name>
    <dbReference type="NCBI Taxonomy" id="420324"/>
    <lineage>
        <taxon>Bacteria</taxon>
        <taxon>Pseudomonadati</taxon>
        <taxon>Pseudomonadota</taxon>
        <taxon>Alphaproteobacteria</taxon>
        <taxon>Hyphomicrobiales</taxon>
        <taxon>Methylobacteriaceae</taxon>
        <taxon>Microvirga</taxon>
    </lineage>
</organism>
<dbReference type="Proteomes" id="UP000532010">
    <property type="component" value="Unassembled WGS sequence"/>
</dbReference>
<reference evidence="1 2" key="1">
    <citation type="submission" date="2020-08" db="EMBL/GenBank/DDBJ databases">
        <title>The Agave Microbiome: Exploring the role of microbial communities in plant adaptations to desert environments.</title>
        <authorList>
            <person name="Partida-Martinez L.P."/>
        </authorList>
    </citation>
    <scope>NUCLEOTIDE SEQUENCE [LARGE SCALE GENOMIC DNA]</scope>
    <source>
        <strain evidence="1 2">AT3.9</strain>
    </source>
</reference>
<proteinExistence type="predicted"/>
<accession>A0A7W4VIH2</accession>
<protein>
    <submittedName>
        <fullName evidence="1">Uncharacterized protein</fullName>
    </submittedName>
</protein>
<name>A0A7W4VIH2_9HYPH</name>
<comment type="caution">
    <text evidence="1">The sequence shown here is derived from an EMBL/GenBank/DDBJ whole genome shotgun (WGS) entry which is preliminary data.</text>
</comment>